<name>A0A3M7P479_BRAPC</name>
<proteinExistence type="predicted"/>
<accession>A0A3M7P479</accession>
<gene>
    <name evidence="1" type="ORF">BpHYR1_049575</name>
</gene>
<dbReference type="EMBL" id="REGN01013534">
    <property type="protein sequence ID" value="RMZ93823.1"/>
    <property type="molecule type" value="Genomic_DNA"/>
</dbReference>
<evidence type="ECO:0000313" key="2">
    <source>
        <dbReference type="Proteomes" id="UP000276133"/>
    </source>
</evidence>
<keyword evidence="2" id="KW-1185">Reference proteome</keyword>
<evidence type="ECO:0000313" key="1">
    <source>
        <dbReference type="EMBL" id="RMZ93823.1"/>
    </source>
</evidence>
<organism evidence="1 2">
    <name type="scientific">Brachionus plicatilis</name>
    <name type="common">Marine rotifer</name>
    <name type="synonym">Brachionus muelleri</name>
    <dbReference type="NCBI Taxonomy" id="10195"/>
    <lineage>
        <taxon>Eukaryota</taxon>
        <taxon>Metazoa</taxon>
        <taxon>Spiralia</taxon>
        <taxon>Gnathifera</taxon>
        <taxon>Rotifera</taxon>
        <taxon>Eurotatoria</taxon>
        <taxon>Monogononta</taxon>
        <taxon>Pseudotrocha</taxon>
        <taxon>Ploima</taxon>
        <taxon>Brachionidae</taxon>
        <taxon>Brachionus</taxon>
    </lineage>
</organism>
<sequence>MASCFIKTRAETNLRFCRTVAEAATEPCGGVMLSSRYKMQLHLQTLAALMEANIFVQKFKIVLFIKFLKTDLEARVGDVLSMTLRKTSQDVLSFVKLGIQKRMSSLLNNME</sequence>
<dbReference type="AlphaFoldDB" id="A0A3M7P479"/>
<reference evidence="1 2" key="1">
    <citation type="journal article" date="2018" name="Sci. Rep.">
        <title>Genomic signatures of local adaptation to the degree of environmental predictability in rotifers.</title>
        <authorList>
            <person name="Franch-Gras L."/>
            <person name="Hahn C."/>
            <person name="Garcia-Roger E.M."/>
            <person name="Carmona M.J."/>
            <person name="Serra M."/>
            <person name="Gomez A."/>
        </authorList>
    </citation>
    <scope>NUCLEOTIDE SEQUENCE [LARGE SCALE GENOMIC DNA]</scope>
    <source>
        <strain evidence="1">HYR1</strain>
    </source>
</reference>
<dbReference type="Proteomes" id="UP000276133">
    <property type="component" value="Unassembled WGS sequence"/>
</dbReference>
<comment type="caution">
    <text evidence="1">The sequence shown here is derived from an EMBL/GenBank/DDBJ whole genome shotgun (WGS) entry which is preliminary data.</text>
</comment>
<protein>
    <submittedName>
        <fullName evidence="1">Uncharacterized protein</fullName>
    </submittedName>
</protein>